<evidence type="ECO:0000256" key="5">
    <source>
        <dbReference type="ARBA" id="ARBA00022679"/>
    </source>
</evidence>
<evidence type="ECO:0000256" key="1">
    <source>
        <dbReference type="ARBA" id="ARBA00000085"/>
    </source>
</evidence>
<dbReference type="CDD" id="cd00075">
    <property type="entry name" value="HATPase"/>
    <property type="match status" value="1"/>
</dbReference>
<sequence>MFNEIHRKLSLYYTAIMAMFFIVLVFCVHESMIWSITNEQEHEVLLYAQEEAVEHAIFFQHNEFFMDEDEDNNNRRLFFYAYDNSGQLFNALNPAEEIKAQILDKINHWQDGTGKITTLKFDDEYKIMMSALPIMVNGEKVGMIYVGRDVTTYYKGMRKATTIIIVVSIIALIIAAIAGHVMAKKAMVPIKLAYDKQRQFTADASHELRTPLSVIMSSVEVIEQEQTLSKSPFIEQIIMDMKDEIRKMSRLVTDLLTLARSEGQGYKLNKTEFYLGEVIEETIRKLRSLAGEKSIEVRFNNEFDIKVFADLERIKQLILILLDNAIKYTLDGGKITIKASLNRYENNVFIQVIDTGIGISESDQNHIFDRFYRVDKARSRAIGGSGLGLSIAKWIVTMHKGEIKLMSKLGEGTTFTVVLPKR</sequence>
<proteinExistence type="predicted"/>
<dbReference type="PANTHER" id="PTHR45453:SF1">
    <property type="entry name" value="PHOSPHATE REGULON SENSOR PROTEIN PHOR"/>
    <property type="match status" value="1"/>
</dbReference>
<feature type="transmembrane region" description="Helical" evidence="9">
    <location>
        <begin position="12"/>
        <end position="36"/>
    </location>
</feature>
<comment type="catalytic activity">
    <reaction evidence="1">
        <text>ATP + protein L-histidine = ADP + protein N-phospho-L-histidine.</text>
        <dbReference type="EC" id="2.7.13.3"/>
    </reaction>
</comment>
<keyword evidence="7" id="KW-0902">Two-component regulatory system</keyword>
<evidence type="ECO:0000256" key="4">
    <source>
        <dbReference type="ARBA" id="ARBA00022553"/>
    </source>
</evidence>
<dbReference type="InterPro" id="IPR003594">
    <property type="entry name" value="HATPase_dom"/>
</dbReference>
<dbReference type="RefSeq" id="WP_147669760.1">
    <property type="nucleotide sequence ID" value="NZ_CP120678.1"/>
</dbReference>
<dbReference type="SMART" id="SM00388">
    <property type="entry name" value="HisKA"/>
    <property type="match status" value="1"/>
</dbReference>
<dbReference type="Gene3D" id="1.10.287.130">
    <property type="match status" value="1"/>
</dbReference>
<keyword evidence="12" id="KW-1185">Reference proteome</keyword>
<keyword evidence="4" id="KW-0597">Phosphoprotein</keyword>
<dbReference type="GO" id="GO:0004721">
    <property type="term" value="F:phosphoprotein phosphatase activity"/>
    <property type="evidence" value="ECO:0007669"/>
    <property type="project" value="TreeGrafter"/>
</dbReference>
<keyword evidence="6" id="KW-0418">Kinase</keyword>
<evidence type="ECO:0000259" key="10">
    <source>
        <dbReference type="PROSITE" id="PS50109"/>
    </source>
</evidence>
<feature type="transmembrane region" description="Helical" evidence="9">
    <location>
        <begin position="163"/>
        <end position="183"/>
    </location>
</feature>
<dbReference type="InterPro" id="IPR005467">
    <property type="entry name" value="His_kinase_dom"/>
</dbReference>
<evidence type="ECO:0000256" key="9">
    <source>
        <dbReference type="SAM" id="Phobius"/>
    </source>
</evidence>
<dbReference type="CDD" id="cd00082">
    <property type="entry name" value="HisKA"/>
    <property type="match status" value="1"/>
</dbReference>
<dbReference type="EC" id="2.7.13.3" evidence="3"/>
<evidence type="ECO:0000256" key="7">
    <source>
        <dbReference type="ARBA" id="ARBA00023012"/>
    </source>
</evidence>
<keyword evidence="5" id="KW-0808">Transferase</keyword>
<dbReference type="InterPro" id="IPR004358">
    <property type="entry name" value="Sig_transdc_His_kin-like_C"/>
</dbReference>
<keyword evidence="8 9" id="KW-0472">Membrane</keyword>
<dbReference type="GO" id="GO:0016036">
    <property type="term" value="P:cellular response to phosphate starvation"/>
    <property type="evidence" value="ECO:0007669"/>
    <property type="project" value="TreeGrafter"/>
</dbReference>
<dbReference type="Proteomes" id="UP001243623">
    <property type="component" value="Chromosome"/>
</dbReference>
<dbReference type="GO" id="GO:0005886">
    <property type="term" value="C:plasma membrane"/>
    <property type="evidence" value="ECO:0007669"/>
    <property type="project" value="TreeGrafter"/>
</dbReference>
<dbReference type="AlphaFoldDB" id="A0A9Y2AH83"/>
<dbReference type="SUPFAM" id="SSF47384">
    <property type="entry name" value="Homodimeric domain of signal transducing histidine kinase"/>
    <property type="match status" value="1"/>
</dbReference>
<evidence type="ECO:0000256" key="8">
    <source>
        <dbReference type="ARBA" id="ARBA00023136"/>
    </source>
</evidence>
<name>A0A9Y2AH83_9FIRM</name>
<accession>A0A9Y2AH83</accession>
<gene>
    <name evidence="11" type="ORF">P3F81_08355</name>
</gene>
<dbReference type="SUPFAM" id="SSF55874">
    <property type="entry name" value="ATPase domain of HSP90 chaperone/DNA topoisomerase II/histidine kinase"/>
    <property type="match status" value="1"/>
</dbReference>
<keyword evidence="11" id="KW-0067">ATP-binding</keyword>
<dbReference type="PANTHER" id="PTHR45453">
    <property type="entry name" value="PHOSPHATE REGULON SENSOR PROTEIN PHOR"/>
    <property type="match status" value="1"/>
</dbReference>
<reference evidence="11" key="1">
    <citation type="submission" date="2023-03" db="EMBL/GenBank/DDBJ databases">
        <title>Selenobaculum gbiensis gen. nov. sp. nov., a new bacterium isolated from the gut microbiota of IBD patient.</title>
        <authorList>
            <person name="Yeo S."/>
            <person name="Park H."/>
            <person name="Huh C.S."/>
        </authorList>
    </citation>
    <scope>NUCLEOTIDE SEQUENCE</scope>
    <source>
        <strain evidence="11">ICN-92133</strain>
    </source>
</reference>
<dbReference type="Gene3D" id="3.30.565.10">
    <property type="entry name" value="Histidine kinase-like ATPase, C-terminal domain"/>
    <property type="match status" value="1"/>
</dbReference>
<dbReference type="InterPro" id="IPR036097">
    <property type="entry name" value="HisK_dim/P_sf"/>
</dbReference>
<dbReference type="PRINTS" id="PR00344">
    <property type="entry name" value="BCTRLSENSOR"/>
</dbReference>
<comment type="subcellular location">
    <subcellularLocation>
        <location evidence="2">Membrane</location>
    </subcellularLocation>
</comment>
<dbReference type="InterPro" id="IPR050351">
    <property type="entry name" value="BphY/WalK/GraS-like"/>
</dbReference>
<dbReference type="Pfam" id="PF00512">
    <property type="entry name" value="HisKA"/>
    <property type="match status" value="1"/>
</dbReference>
<keyword evidence="9" id="KW-1133">Transmembrane helix</keyword>
<keyword evidence="9" id="KW-0812">Transmembrane</keyword>
<keyword evidence="11" id="KW-0547">Nucleotide-binding</keyword>
<dbReference type="GO" id="GO:0005524">
    <property type="term" value="F:ATP binding"/>
    <property type="evidence" value="ECO:0007669"/>
    <property type="project" value="UniProtKB-KW"/>
</dbReference>
<dbReference type="InterPro" id="IPR003661">
    <property type="entry name" value="HisK_dim/P_dom"/>
</dbReference>
<dbReference type="InterPro" id="IPR036890">
    <property type="entry name" value="HATPase_C_sf"/>
</dbReference>
<dbReference type="FunFam" id="1.10.287.130:FF:000001">
    <property type="entry name" value="Two-component sensor histidine kinase"/>
    <property type="match status" value="1"/>
</dbReference>
<dbReference type="GO" id="GO:0000155">
    <property type="term" value="F:phosphorelay sensor kinase activity"/>
    <property type="evidence" value="ECO:0007669"/>
    <property type="project" value="InterPro"/>
</dbReference>
<dbReference type="EMBL" id="CP120678">
    <property type="protein sequence ID" value="WIW69926.1"/>
    <property type="molecule type" value="Genomic_DNA"/>
</dbReference>
<evidence type="ECO:0000256" key="3">
    <source>
        <dbReference type="ARBA" id="ARBA00012438"/>
    </source>
</evidence>
<evidence type="ECO:0000256" key="6">
    <source>
        <dbReference type="ARBA" id="ARBA00022777"/>
    </source>
</evidence>
<dbReference type="FunFam" id="3.30.565.10:FF:000006">
    <property type="entry name" value="Sensor histidine kinase WalK"/>
    <property type="match status" value="1"/>
</dbReference>
<evidence type="ECO:0000313" key="11">
    <source>
        <dbReference type="EMBL" id="WIW69926.1"/>
    </source>
</evidence>
<dbReference type="SMART" id="SM00387">
    <property type="entry name" value="HATPase_c"/>
    <property type="match status" value="1"/>
</dbReference>
<dbReference type="KEGG" id="sgbi:P3F81_08355"/>
<protein>
    <recommendedName>
        <fullName evidence="3">histidine kinase</fullName>
        <ecNumber evidence="3">2.7.13.3</ecNumber>
    </recommendedName>
</protein>
<organism evidence="11 12">
    <name type="scientific">Selenobaculum gibii</name>
    <dbReference type="NCBI Taxonomy" id="3054208"/>
    <lineage>
        <taxon>Bacteria</taxon>
        <taxon>Bacillati</taxon>
        <taxon>Bacillota</taxon>
        <taxon>Negativicutes</taxon>
        <taxon>Selenomonadales</taxon>
        <taxon>Selenomonadaceae</taxon>
        <taxon>Selenobaculum</taxon>
    </lineage>
</organism>
<dbReference type="Pfam" id="PF02518">
    <property type="entry name" value="HATPase_c"/>
    <property type="match status" value="1"/>
</dbReference>
<dbReference type="PROSITE" id="PS50109">
    <property type="entry name" value="HIS_KIN"/>
    <property type="match status" value="1"/>
</dbReference>
<evidence type="ECO:0000313" key="12">
    <source>
        <dbReference type="Proteomes" id="UP001243623"/>
    </source>
</evidence>
<feature type="domain" description="Histidine kinase" evidence="10">
    <location>
        <begin position="203"/>
        <end position="422"/>
    </location>
</feature>
<evidence type="ECO:0000256" key="2">
    <source>
        <dbReference type="ARBA" id="ARBA00004370"/>
    </source>
</evidence>